<feature type="transmembrane region" description="Helical" evidence="5">
    <location>
        <begin position="119"/>
        <end position="140"/>
    </location>
</feature>
<reference evidence="6" key="1">
    <citation type="journal article" date="2021" name="Nat. Commun.">
        <title>Genetic determinants of endophytism in the Arabidopsis root mycobiome.</title>
        <authorList>
            <person name="Mesny F."/>
            <person name="Miyauchi S."/>
            <person name="Thiergart T."/>
            <person name="Pickel B."/>
            <person name="Atanasova L."/>
            <person name="Karlsson M."/>
            <person name="Huettel B."/>
            <person name="Barry K.W."/>
            <person name="Haridas S."/>
            <person name="Chen C."/>
            <person name="Bauer D."/>
            <person name="Andreopoulos W."/>
            <person name="Pangilinan J."/>
            <person name="LaButti K."/>
            <person name="Riley R."/>
            <person name="Lipzen A."/>
            <person name="Clum A."/>
            <person name="Drula E."/>
            <person name="Henrissat B."/>
            <person name="Kohler A."/>
            <person name="Grigoriev I.V."/>
            <person name="Martin F.M."/>
            <person name="Hacquard S."/>
        </authorList>
    </citation>
    <scope>NUCLEOTIDE SEQUENCE</scope>
    <source>
        <strain evidence="6">MPI-CAGE-AT-0021</strain>
    </source>
</reference>
<keyword evidence="7" id="KW-1185">Reference proteome</keyword>
<evidence type="ECO:0000256" key="2">
    <source>
        <dbReference type="ARBA" id="ARBA00022692"/>
    </source>
</evidence>
<evidence type="ECO:0000313" key="6">
    <source>
        <dbReference type="EMBL" id="KAH7122052.1"/>
    </source>
</evidence>
<dbReference type="OrthoDB" id="3358017at2759"/>
<evidence type="ECO:0000256" key="1">
    <source>
        <dbReference type="ARBA" id="ARBA00004141"/>
    </source>
</evidence>
<dbReference type="PANTHER" id="PTHR31465">
    <property type="entry name" value="PROTEIN RTA1-RELATED"/>
    <property type="match status" value="1"/>
</dbReference>
<feature type="transmembrane region" description="Helical" evidence="5">
    <location>
        <begin position="240"/>
        <end position="259"/>
    </location>
</feature>
<dbReference type="EMBL" id="JAGMUU010000026">
    <property type="protein sequence ID" value="KAH7122052.1"/>
    <property type="molecule type" value="Genomic_DNA"/>
</dbReference>
<gene>
    <name evidence="6" type="ORF">B0J13DRAFT_612300</name>
</gene>
<dbReference type="GO" id="GO:0016020">
    <property type="term" value="C:membrane"/>
    <property type="evidence" value="ECO:0007669"/>
    <property type="project" value="UniProtKB-SubCell"/>
</dbReference>
<feature type="transmembrane region" description="Helical" evidence="5">
    <location>
        <begin position="12"/>
        <end position="33"/>
    </location>
</feature>
<organism evidence="6 7">
    <name type="scientific">Dactylonectria estremocensis</name>
    <dbReference type="NCBI Taxonomy" id="1079267"/>
    <lineage>
        <taxon>Eukaryota</taxon>
        <taxon>Fungi</taxon>
        <taxon>Dikarya</taxon>
        <taxon>Ascomycota</taxon>
        <taxon>Pezizomycotina</taxon>
        <taxon>Sordariomycetes</taxon>
        <taxon>Hypocreomycetidae</taxon>
        <taxon>Hypocreales</taxon>
        <taxon>Nectriaceae</taxon>
        <taxon>Dactylonectria</taxon>
    </lineage>
</organism>
<keyword evidence="4 5" id="KW-0472">Membrane</keyword>
<evidence type="ECO:0000256" key="5">
    <source>
        <dbReference type="SAM" id="Phobius"/>
    </source>
</evidence>
<feature type="transmembrane region" description="Helical" evidence="5">
    <location>
        <begin position="45"/>
        <end position="63"/>
    </location>
</feature>
<feature type="transmembrane region" description="Helical" evidence="5">
    <location>
        <begin position="202"/>
        <end position="220"/>
    </location>
</feature>
<dbReference type="Pfam" id="PF04479">
    <property type="entry name" value="RTA1"/>
    <property type="match status" value="1"/>
</dbReference>
<sequence>MPTLETYNGYPLWKYIPSLPAAVIFVVIFAILTAAHSWKLFRHRMWFCIPFVVGGLFEIVGYIGRVAAHNSTGTLIPYILQSIFLLIAPILFAASLYMTLSRIILAVHGASCSMIAPRWLTRIFVFGDAFSFLIQSSGAGLRVRAGSGDSNSNPNLGSNIIVGGLIFQIAIFAIFVITAVRFQLKFRRHEASKNAMDIPWQACLNMLYVTSAFIMIRNIYRVAEYAMGSDGYLLSHEWGTYVFDASLMTLTMVWFFLRYPSQLAAKPRSEAEIEMSPTETY</sequence>
<keyword evidence="3 5" id="KW-1133">Transmembrane helix</keyword>
<name>A0A9P9DNA4_9HYPO</name>
<dbReference type="PANTHER" id="PTHR31465:SF1">
    <property type="entry name" value="PROTEIN RTA1-RELATED"/>
    <property type="match status" value="1"/>
</dbReference>
<dbReference type="InterPro" id="IPR007568">
    <property type="entry name" value="RTA1"/>
</dbReference>
<keyword evidence="2 5" id="KW-0812">Transmembrane</keyword>
<evidence type="ECO:0000256" key="4">
    <source>
        <dbReference type="ARBA" id="ARBA00023136"/>
    </source>
</evidence>
<evidence type="ECO:0000313" key="7">
    <source>
        <dbReference type="Proteomes" id="UP000717696"/>
    </source>
</evidence>
<comment type="subcellular location">
    <subcellularLocation>
        <location evidence="1">Membrane</location>
        <topology evidence="1">Multi-pass membrane protein</topology>
    </subcellularLocation>
</comment>
<evidence type="ECO:0000256" key="3">
    <source>
        <dbReference type="ARBA" id="ARBA00022989"/>
    </source>
</evidence>
<accession>A0A9P9DNA4</accession>
<protein>
    <submittedName>
        <fullName evidence="6">RTA1 like protein-domain-containing protein</fullName>
    </submittedName>
</protein>
<dbReference type="Proteomes" id="UP000717696">
    <property type="component" value="Unassembled WGS sequence"/>
</dbReference>
<dbReference type="AlphaFoldDB" id="A0A9P9DNA4"/>
<proteinExistence type="predicted"/>
<feature type="transmembrane region" description="Helical" evidence="5">
    <location>
        <begin position="160"/>
        <end position="182"/>
    </location>
</feature>
<comment type="caution">
    <text evidence="6">The sequence shown here is derived from an EMBL/GenBank/DDBJ whole genome shotgun (WGS) entry which is preliminary data.</text>
</comment>
<feature type="transmembrane region" description="Helical" evidence="5">
    <location>
        <begin position="75"/>
        <end position="98"/>
    </location>
</feature>